<dbReference type="EMBL" id="VUNS01000009">
    <property type="protein sequence ID" value="MST97386.1"/>
    <property type="molecule type" value="Genomic_DNA"/>
</dbReference>
<sequence length="335" mass="38509">MSEPPTCLIPQNAQTPFDCWNLPDEGNRIFWHPELNIPAEGLTLMTGEGDLTALAFDIACRCMNLNLGKLLYLRSDNFPEHSPFPAFLTKCLPAPWGVINIKFSTDLQYWPLDLSGIPPQRNFMWLVMSSKKMIWKRWPYATSNTRSSLEANLDLCAKAGNKFTFLILEGQVNFEEKPDFYATMKRLKNSGMTVLIVTPKPPRGISRNAIWDTVITMKKWRAHHCGNHRLVADIRTRTGKRNCQVRYQEYGNLWICVPDKRDLLREPVREMMAAGLNAKQIVAAINARYQGLNKPLTESALAAMKRFWGFRTYRPEKKPRTKRTVQRNVGASDFR</sequence>
<protein>
    <submittedName>
        <fullName evidence="1">Cytochrome c-type biogenesis protein CcmH</fullName>
    </submittedName>
</protein>
<evidence type="ECO:0000313" key="1">
    <source>
        <dbReference type="EMBL" id="MST97386.1"/>
    </source>
</evidence>
<reference evidence="1 2" key="1">
    <citation type="submission" date="2019-08" db="EMBL/GenBank/DDBJ databases">
        <title>In-depth cultivation of the pig gut microbiome towards novel bacterial diversity and tailored functional studies.</title>
        <authorList>
            <person name="Wylensek D."/>
            <person name="Hitch T.C.A."/>
            <person name="Clavel T."/>
        </authorList>
    </citation>
    <scope>NUCLEOTIDE SEQUENCE [LARGE SCALE GENOMIC DNA]</scope>
    <source>
        <strain evidence="1 2">BBE-744-WT-12</strain>
    </source>
</reference>
<dbReference type="AlphaFoldDB" id="A0A844G1Z2"/>
<name>A0A844G1Z2_9BACT</name>
<dbReference type="Proteomes" id="UP000435649">
    <property type="component" value="Unassembled WGS sequence"/>
</dbReference>
<comment type="caution">
    <text evidence="1">The sequence shown here is derived from an EMBL/GenBank/DDBJ whole genome shotgun (WGS) entry which is preliminary data.</text>
</comment>
<dbReference type="RefSeq" id="WP_154418298.1">
    <property type="nucleotide sequence ID" value="NZ_VUNS01000009.1"/>
</dbReference>
<accession>A0A844G1Z2</accession>
<evidence type="ECO:0000313" key="2">
    <source>
        <dbReference type="Proteomes" id="UP000435649"/>
    </source>
</evidence>
<gene>
    <name evidence="1" type="ORF">FYJ85_10070</name>
</gene>
<keyword evidence="2" id="KW-1185">Reference proteome</keyword>
<organism evidence="1 2">
    <name type="scientific">Victivallis lenta</name>
    <dbReference type="NCBI Taxonomy" id="2606640"/>
    <lineage>
        <taxon>Bacteria</taxon>
        <taxon>Pseudomonadati</taxon>
        <taxon>Lentisphaerota</taxon>
        <taxon>Lentisphaeria</taxon>
        <taxon>Victivallales</taxon>
        <taxon>Victivallaceae</taxon>
        <taxon>Victivallis</taxon>
    </lineage>
</organism>
<proteinExistence type="predicted"/>